<evidence type="ECO:0000259" key="6">
    <source>
        <dbReference type="PROSITE" id="PS50983"/>
    </source>
</evidence>
<comment type="similarity">
    <text evidence="2">Belongs to the bacterial solute-binding protein 8 family.</text>
</comment>
<evidence type="ECO:0000313" key="8">
    <source>
        <dbReference type="Proteomes" id="UP001071478"/>
    </source>
</evidence>
<dbReference type="GO" id="GO:0030288">
    <property type="term" value="C:outer membrane-bounded periplasmic space"/>
    <property type="evidence" value="ECO:0007669"/>
    <property type="project" value="TreeGrafter"/>
</dbReference>
<dbReference type="InterPro" id="IPR033870">
    <property type="entry name" value="FatB"/>
</dbReference>
<dbReference type="GO" id="GO:1901678">
    <property type="term" value="P:iron coordination entity transport"/>
    <property type="evidence" value="ECO:0007669"/>
    <property type="project" value="UniProtKB-ARBA"/>
</dbReference>
<reference evidence="7" key="1">
    <citation type="submission" date="2022-11" db="EMBL/GenBank/DDBJ databases">
        <title>Corynebacterium sp. isolated from Penguins.</title>
        <authorList>
            <person name="Sedlar K."/>
            <person name="Svec P."/>
        </authorList>
    </citation>
    <scope>NUCLEOTIDE SEQUENCE</scope>
    <source>
        <strain evidence="7">P7374</strain>
    </source>
</reference>
<dbReference type="InterPro" id="IPR051313">
    <property type="entry name" value="Bact_iron-sidero_bind"/>
</dbReference>
<dbReference type="PROSITE" id="PS51257">
    <property type="entry name" value="PROKAR_LIPOPROTEIN"/>
    <property type="match status" value="1"/>
</dbReference>
<accession>A0A9Q4C7D2</accession>
<dbReference type="Pfam" id="PF01497">
    <property type="entry name" value="Peripla_BP_2"/>
    <property type="match status" value="1"/>
</dbReference>
<proteinExistence type="inferred from homology"/>
<evidence type="ECO:0000256" key="4">
    <source>
        <dbReference type="ARBA" id="ARBA00022729"/>
    </source>
</evidence>
<gene>
    <name evidence="7" type="ORF">OS129_01985</name>
</gene>
<protein>
    <submittedName>
        <fullName evidence="7">Siderophore ABC transporter substrate-binding protein</fullName>
    </submittedName>
</protein>
<dbReference type="PANTHER" id="PTHR30532">
    <property type="entry name" value="IRON III DICITRATE-BINDING PERIPLASMIC PROTEIN"/>
    <property type="match status" value="1"/>
</dbReference>
<sequence>MTIRTRVTAVAAVAALALAGCSSAEDAAEDATATASSAVSGAASSGADSTDDGKVTASYPLTVEHRQGETEITAEPQKIVVMNYSGLDYLVSLGYGDRVVGVASGGADPDILEGFQDKQTIGSFREPDYEAIASLEPDLIVVGGRSAGTYEQMSEIAPTIDVTVEYDDYLESNAESAKMVGAAFGAGDRAEEKGEELEKKADGYKEKISAGDPTALVIMTNGGELSTYSEESRFGVVFDLGYKPAAKVDEAGPHGDPVSFEFVADADPDYLFVVDRDAAIGRDGSTAEATLDNELINNTKAAKNGNIVYLNSADWYLVVGGLTTMSKMIDAAGSAYKG</sequence>
<dbReference type="AlphaFoldDB" id="A0A9Q4C7D2"/>
<evidence type="ECO:0000313" key="7">
    <source>
        <dbReference type="EMBL" id="MCX7467656.1"/>
    </source>
</evidence>
<name>A0A9Q4C7D2_9CORY</name>
<feature type="signal peptide" evidence="5">
    <location>
        <begin position="1"/>
        <end position="27"/>
    </location>
</feature>
<comment type="subcellular location">
    <subcellularLocation>
        <location evidence="1">Cell envelope</location>
    </subcellularLocation>
</comment>
<feature type="domain" description="Fe/B12 periplasmic-binding" evidence="6">
    <location>
        <begin position="78"/>
        <end position="338"/>
    </location>
</feature>
<dbReference type="CDD" id="cd01140">
    <property type="entry name" value="FatB"/>
    <property type="match status" value="1"/>
</dbReference>
<feature type="chain" id="PRO_5040256685" evidence="5">
    <location>
        <begin position="28"/>
        <end position="338"/>
    </location>
</feature>
<dbReference type="Gene3D" id="3.40.50.1980">
    <property type="entry name" value="Nitrogenase molybdenum iron protein domain"/>
    <property type="match status" value="2"/>
</dbReference>
<dbReference type="PANTHER" id="PTHR30532:SF28">
    <property type="entry name" value="PETROBACTIN-BINDING PROTEIN YCLQ"/>
    <property type="match status" value="1"/>
</dbReference>
<evidence type="ECO:0000256" key="5">
    <source>
        <dbReference type="SAM" id="SignalP"/>
    </source>
</evidence>
<evidence type="ECO:0000256" key="3">
    <source>
        <dbReference type="ARBA" id="ARBA00022448"/>
    </source>
</evidence>
<evidence type="ECO:0000256" key="1">
    <source>
        <dbReference type="ARBA" id="ARBA00004196"/>
    </source>
</evidence>
<organism evidence="7 8">
    <name type="scientific">Corynebacterium pygosceleis</name>
    <dbReference type="NCBI Taxonomy" id="2800406"/>
    <lineage>
        <taxon>Bacteria</taxon>
        <taxon>Bacillati</taxon>
        <taxon>Actinomycetota</taxon>
        <taxon>Actinomycetes</taxon>
        <taxon>Mycobacteriales</taxon>
        <taxon>Corynebacteriaceae</taxon>
        <taxon>Corynebacterium</taxon>
    </lineage>
</organism>
<dbReference type="PROSITE" id="PS50983">
    <property type="entry name" value="FE_B12_PBP"/>
    <property type="match status" value="1"/>
</dbReference>
<dbReference type="Proteomes" id="UP001071478">
    <property type="component" value="Unassembled WGS sequence"/>
</dbReference>
<evidence type="ECO:0000256" key="2">
    <source>
        <dbReference type="ARBA" id="ARBA00008814"/>
    </source>
</evidence>
<dbReference type="InterPro" id="IPR002491">
    <property type="entry name" value="ABC_transptr_periplasmic_BD"/>
</dbReference>
<dbReference type="SUPFAM" id="SSF53807">
    <property type="entry name" value="Helical backbone' metal receptor"/>
    <property type="match status" value="1"/>
</dbReference>
<comment type="caution">
    <text evidence="7">The sequence shown here is derived from an EMBL/GenBank/DDBJ whole genome shotgun (WGS) entry which is preliminary data.</text>
</comment>
<keyword evidence="3" id="KW-0813">Transport</keyword>
<dbReference type="RefSeq" id="WP_248167243.1">
    <property type="nucleotide sequence ID" value="NZ_JALNJA010000001.1"/>
</dbReference>
<keyword evidence="4 5" id="KW-0732">Signal</keyword>
<dbReference type="EMBL" id="JAPMKU010000001">
    <property type="protein sequence ID" value="MCX7467656.1"/>
    <property type="molecule type" value="Genomic_DNA"/>
</dbReference>